<reference evidence="1 2" key="1">
    <citation type="submission" date="2024-08" db="EMBL/GenBank/DDBJ databases">
        <title>Insights into the chromosomal genome structure of Flemingia macrophylla.</title>
        <authorList>
            <person name="Ding Y."/>
            <person name="Zhao Y."/>
            <person name="Bi W."/>
            <person name="Wu M."/>
            <person name="Zhao G."/>
            <person name="Gong Y."/>
            <person name="Li W."/>
            <person name="Zhang P."/>
        </authorList>
    </citation>
    <scope>NUCLEOTIDE SEQUENCE [LARGE SCALE GENOMIC DNA]</scope>
    <source>
        <strain evidence="1">DYQJB</strain>
        <tissue evidence="1">Leaf</tissue>
    </source>
</reference>
<evidence type="ECO:0000313" key="1">
    <source>
        <dbReference type="EMBL" id="KAL2339029.1"/>
    </source>
</evidence>
<comment type="caution">
    <text evidence="1">The sequence shown here is derived from an EMBL/GenBank/DDBJ whole genome shotgun (WGS) entry which is preliminary data.</text>
</comment>
<keyword evidence="2" id="KW-1185">Reference proteome</keyword>
<name>A0ABD1MT84_9FABA</name>
<gene>
    <name evidence="1" type="ORF">Fmac_013475</name>
</gene>
<organism evidence="1 2">
    <name type="scientific">Flemingia macrophylla</name>
    <dbReference type="NCBI Taxonomy" id="520843"/>
    <lineage>
        <taxon>Eukaryota</taxon>
        <taxon>Viridiplantae</taxon>
        <taxon>Streptophyta</taxon>
        <taxon>Embryophyta</taxon>
        <taxon>Tracheophyta</taxon>
        <taxon>Spermatophyta</taxon>
        <taxon>Magnoliopsida</taxon>
        <taxon>eudicotyledons</taxon>
        <taxon>Gunneridae</taxon>
        <taxon>Pentapetalae</taxon>
        <taxon>rosids</taxon>
        <taxon>fabids</taxon>
        <taxon>Fabales</taxon>
        <taxon>Fabaceae</taxon>
        <taxon>Papilionoideae</taxon>
        <taxon>50 kb inversion clade</taxon>
        <taxon>NPAAA clade</taxon>
        <taxon>indigoferoid/millettioid clade</taxon>
        <taxon>Phaseoleae</taxon>
        <taxon>Flemingia</taxon>
    </lineage>
</organism>
<accession>A0ABD1MT84</accession>
<dbReference type="Proteomes" id="UP001603857">
    <property type="component" value="Unassembled WGS sequence"/>
</dbReference>
<dbReference type="AlphaFoldDB" id="A0ABD1MT84"/>
<evidence type="ECO:0000313" key="2">
    <source>
        <dbReference type="Proteomes" id="UP001603857"/>
    </source>
</evidence>
<protein>
    <submittedName>
        <fullName evidence="1">Uncharacterized protein</fullName>
    </submittedName>
</protein>
<sequence length="139" mass="16063">MNVIVAFDLMERSFSEIPLPAVDLEEFQSCDFELRVLGDSLYLCIWPAEIWVMKEYKVQSSWTQTIDIPVDTTPNKFFYPICSTKCGDIVGTDFSSGLMKFNDEGQLLEYRSYVDDDRRYEPELVVYTESLLSPPSNND</sequence>
<proteinExistence type="predicted"/>
<dbReference type="EMBL" id="JBGMDY010000004">
    <property type="protein sequence ID" value="KAL2339029.1"/>
    <property type="molecule type" value="Genomic_DNA"/>
</dbReference>